<reference evidence="3" key="1">
    <citation type="submission" date="2015-03" db="EMBL/GenBank/DDBJ databases">
        <authorList>
            <person name="Wibberg D."/>
        </authorList>
    </citation>
    <scope>NUCLEOTIDE SEQUENCE [LARGE SCALE GENOMIC DNA]</scope>
</reference>
<keyword evidence="1" id="KW-1133">Transmembrane helix</keyword>
<gene>
    <name evidence="2" type="ORF">PRIO_1937</name>
</gene>
<organism evidence="2 3">
    <name type="scientific">Paenibacillus riograndensis SBR5</name>
    <dbReference type="NCBI Taxonomy" id="1073571"/>
    <lineage>
        <taxon>Bacteria</taxon>
        <taxon>Bacillati</taxon>
        <taxon>Bacillota</taxon>
        <taxon>Bacilli</taxon>
        <taxon>Bacillales</taxon>
        <taxon>Paenibacillaceae</taxon>
        <taxon>Paenibacillus</taxon>
        <taxon>Paenibacillus sonchi group</taxon>
    </lineage>
</organism>
<sequence>MNFRKQAKLLRGKTVQVTTPCSTYTGTILSVGTDFLILSSIIRGRRIRRIIRLAEIILLSRLIR</sequence>
<dbReference type="Proteomes" id="UP000033163">
    <property type="component" value="Chromosome I"/>
</dbReference>
<dbReference type="PATRIC" id="fig|1073571.4.peg.2033"/>
<dbReference type="EMBL" id="LN831776">
    <property type="protein sequence ID" value="CQR54347.1"/>
    <property type="molecule type" value="Genomic_DNA"/>
</dbReference>
<protein>
    <submittedName>
        <fullName evidence="2">Uncharacterized protein</fullName>
    </submittedName>
</protein>
<dbReference type="AlphaFoldDB" id="A0A0E4H9L0"/>
<keyword evidence="1" id="KW-0812">Transmembrane</keyword>
<proteinExistence type="predicted"/>
<dbReference type="HOGENOM" id="CLU_2863649_0_0_9"/>
<feature type="transmembrane region" description="Helical" evidence="1">
    <location>
        <begin position="23"/>
        <end position="42"/>
    </location>
</feature>
<dbReference type="KEGG" id="pri:PRIO_1937"/>
<evidence type="ECO:0000313" key="3">
    <source>
        <dbReference type="Proteomes" id="UP000033163"/>
    </source>
</evidence>
<accession>A0A0E4H9L0</accession>
<name>A0A0E4H9L0_9BACL</name>
<keyword evidence="1" id="KW-0472">Membrane</keyword>
<evidence type="ECO:0000313" key="2">
    <source>
        <dbReference type="EMBL" id="CQR54347.1"/>
    </source>
</evidence>
<evidence type="ECO:0000256" key="1">
    <source>
        <dbReference type="SAM" id="Phobius"/>
    </source>
</evidence>